<name>A0A366DQX2_9NOCA</name>
<keyword evidence="3" id="KW-0238">DNA-binding</keyword>
<accession>A0A366DQX2</accession>
<dbReference type="PANTHER" id="PTHR43140:SF1">
    <property type="entry name" value="TYPE I RESTRICTION ENZYME ECOKI SPECIFICITY SUBUNIT"/>
    <property type="match status" value="1"/>
</dbReference>
<evidence type="ECO:0000256" key="2">
    <source>
        <dbReference type="ARBA" id="ARBA00022747"/>
    </source>
</evidence>
<dbReference type="InterPro" id="IPR000055">
    <property type="entry name" value="Restrct_endonuc_typeI_TRD"/>
</dbReference>
<comment type="subunit">
    <text evidence="4">The methyltransferase is composed of M and S polypeptides.</text>
</comment>
<dbReference type="AlphaFoldDB" id="A0A366DQX2"/>
<dbReference type="Proteomes" id="UP000252586">
    <property type="component" value="Unassembled WGS sequence"/>
</dbReference>
<keyword evidence="7" id="KW-1185">Reference proteome</keyword>
<proteinExistence type="inferred from homology"/>
<evidence type="ECO:0000313" key="7">
    <source>
        <dbReference type="Proteomes" id="UP000252586"/>
    </source>
</evidence>
<dbReference type="Gene3D" id="3.90.220.20">
    <property type="entry name" value="DNA methylase specificity domains"/>
    <property type="match status" value="2"/>
</dbReference>
<dbReference type="InterPro" id="IPR044946">
    <property type="entry name" value="Restrct_endonuc_typeI_TRD_sf"/>
</dbReference>
<evidence type="ECO:0000259" key="5">
    <source>
        <dbReference type="Pfam" id="PF01420"/>
    </source>
</evidence>
<gene>
    <name evidence="6" type="ORF">DFR74_103124</name>
</gene>
<comment type="similarity">
    <text evidence="1">Belongs to the type-I restriction system S methylase family.</text>
</comment>
<dbReference type="CDD" id="cd17267">
    <property type="entry name" value="RMtype1_S_EcoAO83I-TRD1-CR1_like"/>
    <property type="match status" value="1"/>
</dbReference>
<dbReference type="GO" id="GO:0003677">
    <property type="term" value="F:DNA binding"/>
    <property type="evidence" value="ECO:0007669"/>
    <property type="project" value="UniProtKB-KW"/>
</dbReference>
<dbReference type="GO" id="GO:0009307">
    <property type="term" value="P:DNA restriction-modification system"/>
    <property type="evidence" value="ECO:0007669"/>
    <property type="project" value="UniProtKB-KW"/>
</dbReference>
<dbReference type="PANTHER" id="PTHR43140">
    <property type="entry name" value="TYPE-1 RESTRICTION ENZYME ECOKI SPECIFICITY PROTEIN"/>
    <property type="match status" value="1"/>
</dbReference>
<feature type="domain" description="Type I restriction modification DNA specificity" evidence="5">
    <location>
        <begin position="10"/>
        <end position="149"/>
    </location>
</feature>
<evidence type="ECO:0000256" key="1">
    <source>
        <dbReference type="ARBA" id="ARBA00010923"/>
    </source>
</evidence>
<keyword evidence="2" id="KW-0680">Restriction system</keyword>
<sequence length="404" mass="44484">MSVKPVERVPLRRIARLAYGDALSSESRREGTIPVVGSGGVSGYHDEANFSGPGIVVGRKGSYGSIHWVPGDGFAIDTAYFINDRLTTVDLRWLYYALDSVNFKGASQDVGVPGLSREVAYTTLVPAPPELDEQRRIADFLDAETSRIDRITQSRDAQASALAEHLLSSIGAMLSGSSVRGPRKRTGWKWLPEIPEHWAIAPVYAHYDTELGKMLNAERASGDRQRPYLRNANVGWFHINIDDVSTMEFGADEVRRYSLREGDLLVCEGGAGVAEAAVWDGRIADCYFQKSLHRVRSSSGLPVEWLMYWLRFAKSCGVFYAEGNVATIPHLTGEQLRRQRLPIPNAPESYIDAMGSLIAATDVLQNKIAVAKQLLLERKQALITAAVTGQFDVTTARRNATEAS</sequence>
<dbReference type="Gene3D" id="1.10.287.1120">
    <property type="entry name" value="Bipartite methylase S protein"/>
    <property type="match status" value="1"/>
</dbReference>
<evidence type="ECO:0000256" key="4">
    <source>
        <dbReference type="ARBA" id="ARBA00038652"/>
    </source>
</evidence>
<dbReference type="RefSeq" id="WP_113975060.1">
    <property type="nucleotide sequence ID" value="NZ_QNRE01000003.1"/>
</dbReference>
<dbReference type="OrthoDB" id="3197085at2"/>
<reference evidence="6 7" key="1">
    <citation type="submission" date="2018-06" db="EMBL/GenBank/DDBJ databases">
        <title>Genomic Encyclopedia of Type Strains, Phase IV (KMG-IV): sequencing the most valuable type-strain genomes for metagenomic binning, comparative biology and taxonomic classification.</title>
        <authorList>
            <person name="Goeker M."/>
        </authorList>
    </citation>
    <scope>NUCLEOTIDE SEQUENCE [LARGE SCALE GENOMIC DNA]</scope>
    <source>
        <strain evidence="6 7">DSM 44599</strain>
    </source>
</reference>
<dbReference type="EMBL" id="QNRE01000003">
    <property type="protein sequence ID" value="RBO92481.1"/>
    <property type="molecule type" value="Genomic_DNA"/>
</dbReference>
<comment type="caution">
    <text evidence="6">The sequence shown here is derived from an EMBL/GenBank/DDBJ whole genome shotgun (WGS) entry which is preliminary data.</text>
</comment>
<dbReference type="SUPFAM" id="SSF116734">
    <property type="entry name" value="DNA methylase specificity domain"/>
    <property type="match status" value="2"/>
</dbReference>
<organism evidence="6 7">
    <name type="scientific">Nocardia puris</name>
    <dbReference type="NCBI Taxonomy" id="208602"/>
    <lineage>
        <taxon>Bacteria</taxon>
        <taxon>Bacillati</taxon>
        <taxon>Actinomycetota</taxon>
        <taxon>Actinomycetes</taxon>
        <taxon>Mycobacteriales</taxon>
        <taxon>Nocardiaceae</taxon>
        <taxon>Nocardia</taxon>
    </lineage>
</organism>
<evidence type="ECO:0000313" key="6">
    <source>
        <dbReference type="EMBL" id="RBO92481.1"/>
    </source>
</evidence>
<dbReference type="InterPro" id="IPR051212">
    <property type="entry name" value="Type-I_RE_S_subunit"/>
</dbReference>
<dbReference type="Pfam" id="PF01420">
    <property type="entry name" value="Methylase_S"/>
    <property type="match status" value="1"/>
</dbReference>
<protein>
    <submittedName>
        <fullName evidence="6">Type I restriction enzyme S subunit</fullName>
    </submittedName>
</protein>
<evidence type="ECO:0000256" key="3">
    <source>
        <dbReference type="ARBA" id="ARBA00023125"/>
    </source>
</evidence>
<dbReference type="STRING" id="1210090.GCA_001613185_03613"/>